<evidence type="ECO:0000256" key="1">
    <source>
        <dbReference type="SAM" id="MobiDB-lite"/>
    </source>
</evidence>
<protein>
    <submittedName>
        <fullName evidence="2">Uncharacterized protein</fullName>
    </submittedName>
</protein>
<organism evidence="2 3">
    <name type="scientific">Canariomyces notabilis</name>
    <dbReference type="NCBI Taxonomy" id="2074819"/>
    <lineage>
        <taxon>Eukaryota</taxon>
        <taxon>Fungi</taxon>
        <taxon>Dikarya</taxon>
        <taxon>Ascomycota</taxon>
        <taxon>Pezizomycotina</taxon>
        <taxon>Sordariomycetes</taxon>
        <taxon>Sordariomycetidae</taxon>
        <taxon>Sordariales</taxon>
        <taxon>Chaetomiaceae</taxon>
        <taxon>Canariomyces</taxon>
    </lineage>
</organism>
<feature type="region of interest" description="Disordered" evidence="1">
    <location>
        <begin position="68"/>
        <end position="90"/>
    </location>
</feature>
<comment type="caution">
    <text evidence="2">The sequence shown here is derived from an EMBL/GenBank/DDBJ whole genome shotgun (WGS) entry which is preliminary data.</text>
</comment>
<name>A0AAN6T9C3_9PEZI</name>
<proteinExistence type="predicted"/>
<dbReference type="GeneID" id="89933696"/>
<reference evidence="2" key="1">
    <citation type="journal article" date="2023" name="Mol. Phylogenet. Evol.">
        <title>Genome-scale phylogeny and comparative genomics of the fungal order Sordariales.</title>
        <authorList>
            <person name="Hensen N."/>
            <person name="Bonometti L."/>
            <person name="Westerberg I."/>
            <person name="Brannstrom I.O."/>
            <person name="Guillou S."/>
            <person name="Cros-Aarteil S."/>
            <person name="Calhoun S."/>
            <person name="Haridas S."/>
            <person name="Kuo A."/>
            <person name="Mondo S."/>
            <person name="Pangilinan J."/>
            <person name="Riley R."/>
            <person name="LaButti K."/>
            <person name="Andreopoulos B."/>
            <person name="Lipzen A."/>
            <person name="Chen C."/>
            <person name="Yan M."/>
            <person name="Daum C."/>
            <person name="Ng V."/>
            <person name="Clum A."/>
            <person name="Steindorff A."/>
            <person name="Ohm R.A."/>
            <person name="Martin F."/>
            <person name="Silar P."/>
            <person name="Natvig D.O."/>
            <person name="Lalanne C."/>
            <person name="Gautier V."/>
            <person name="Ament-Velasquez S.L."/>
            <person name="Kruys A."/>
            <person name="Hutchinson M.I."/>
            <person name="Powell A.J."/>
            <person name="Barry K."/>
            <person name="Miller A.N."/>
            <person name="Grigoriev I.V."/>
            <person name="Debuchy R."/>
            <person name="Gladieux P."/>
            <person name="Hiltunen Thoren M."/>
            <person name="Johannesson H."/>
        </authorList>
    </citation>
    <scope>NUCLEOTIDE SEQUENCE</scope>
    <source>
        <strain evidence="2">CBS 508.74</strain>
    </source>
</reference>
<gene>
    <name evidence="2" type="ORF">N656DRAFT_412739</name>
</gene>
<keyword evidence="3" id="KW-1185">Reference proteome</keyword>
<evidence type="ECO:0000313" key="3">
    <source>
        <dbReference type="Proteomes" id="UP001302812"/>
    </source>
</evidence>
<dbReference type="AlphaFoldDB" id="A0AAN6T9C3"/>
<reference evidence="2" key="2">
    <citation type="submission" date="2023-05" db="EMBL/GenBank/DDBJ databases">
        <authorList>
            <consortium name="Lawrence Berkeley National Laboratory"/>
            <person name="Steindorff A."/>
            <person name="Hensen N."/>
            <person name="Bonometti L."/>
            <person name="Westerberg I."/>
            <person name="Brannstrom I.O."/>
            <person name="Guillou S."/>
            <person name="Cros-Aarteil S."/>
            <person name="Calhoun S."/>
            <person name="Haridas S."/>
            <person name="Kuo A."/>
            <person name="Mondo S."/>
            <person name="Pangilinan J."/>
            <person name="Riley R."/>
            <person name="Labutti K."/>
            <person name="Andreopoulos B."/>
            <person name="Lipzen A."/>
            <person name="Chen C."/>
            <person name="Yanf M."/>
            <person name="Daum C."/>
            <person name="Ng V."/>
            <person name="Clum A."/>
            <person name="Ohm R."/>
            <person name="Martin F."/>
            <person name="Silar P."/>
            <person name="Natvig D."/>
            <person name="Lalanne C."/>
            <person name="Gautier V."/>
            <person name="Ament-Velasquez S.L."/>
            <person name="Kruys A."/>
            <person name="Hutchinson M.I."/>
            <person name="Powell A.J."/>
            <person name="Barry K."/>
            <person name="Miller A.N."/>
            <person name="Grigoriev I.V."/>
            <person name="Debuchy R."/>
            <person name="Gladieux P."/>
            <person name="Thoren M.H."/>
            <person name="Johannesson H."/>
        </authorList>
    </citation>
    <scope>NUCLEOTIDE SEQUENCE</scope>
    <source>
        <strain evidence="2">CBS 508.74</strain>
    </source>
</reference>
<sequence>MCTSEYIVYTCGCRREMEFIQCPRRQGTNVKCARLRHRERRVSTNYCSRDLVRPDAEVKYMNRMGEVVEEPQAEEPEAEEPVVQEPAAQN</sequence>
<evidence type="ECO:0000313" key="2">
    <source>
        <dbReference type="EMBL" id="KAK4108642.1"/>
    </source>
</evidence>
<dbReference type="RefSeq" id="XP_064666212.1">
    <property type="nucleotide sequence ID" value="XM_064809572.1"/>
</dbReference>
<dbReference type="EMBL" id="MU853361">
    <property type="protein sequence ID" value="KAK4108642.1"/>
    <property type="molecule type" value="Genomic_DNA"/>
</dbReference>
<accession>A0AAN6T9C3</accession>
<feature type="compositionally biased region" description="Acidic residues" evidence="1">
    <location>
        <begin position="68"/>
        <end position="82"/>
    </location>
</feature>
<dbReference type="Proteomes" id="UP001302812">
    <property type="component" value="Unassembled WGS sequence"/>
</dbReference>